<dbReference type="CDD" id="cd00190">
    <property type="entry name" value="Tryp_SPc"/>
    <property type="match status" value="1"/>
</dbReference>
<dbReference type="InterPro" id="IPR009003">
    <property type="entry name" value="Peptidase_S1_PA"/>
</dbReference>
<dbReference type="EMBL" id="JALNTZ010000004">
    <property type="protein sequence ID" value="KAJ3656423.1"/>
    <property type="molecule type" value="Genomic_DNA"/>
</dbReference>
<dbReference type="InterPro" id="IPR051333">
    <property type="entry name" value="CLIP_Serine_Protease"/>
</dbReference>
<dbReference type="PROSITE" id="PS50240">
    <property type="entry name" value="TRYPSIN_DOM"/>
    <property type="match status" value="1"/>
</dbReference>
<evidence type="ECO:0000256" key="2">
    <source>
        <dbReference type="SAM" id="SignalP"/>
    </source>
</evidence>
<dbReference type="PANTHER" id="PTHR24260">
    <property type="match status" value="1"/>
</dbReference>
<organism evidence="4 5">
    <name type="scientific">Zophobas morio</name>
    <dbReference type="NCBI Taxonomy" id="2755281"/>
    <lineage>
        <taxon>Eukaryota</taxon>
        <taxon>Metazoa</taxon>
        <taxon>Ecdysozoa</taxon>
        <taxon>Arthropoda</taxon>
        <taxon>Hexapoda</taxon>
        <taxon>Insecta</taxon>
        <taxon>Pterygota</taxon>
        <taxon>Neoptera</taxon>
        <taxon>Endopterygota</taxon>
        <taxon>Coleoptera</taxon>
        <taxon>Polyphaga</taxon>
        <taxon>Cucujiformia</taxon>
        <taxon>Tenebrionidae</taxon>
        <taxon>Zophobas</taxon>
    </lineage>
</organism>
<dbReference type="Proteomes" id="UP001168821">
    <property type="component" value="Unassembled WGS sequence"/>
</dbReference>
<dbReference type="Gene3D" id="2.40.10.10">
    <property type="entry name" value="Trypsin-like serine proteases"/>
    <property type="match status" value="2"/>
</dbReference>
<dbReference type="PANTHER" id="PTHR24260:SF136">
    <property type="entry name" value="GH08193P-RELATED"/>
    <property type="match status" value="1"/>
</dbReference>
<dbReference type="InterPro" id="IPR001314">
    <property type="entry name" value="Peptidase_S1A"/>
</dbReference>
<dbReference type="FunFam" id="2.40.10.10:FF:000005">
    <property type="entry name" value="Serine protease 37"/>
    <property type="match status" value="1"/>
</dbReference>
<protein>
    <recommendedName>
        <fullName evidence="3">Peptidase S1 domain-containing protein</fullName>
    </recommendedName>
</protein>
<dbReference type="SUPFAM" id="SSF50494">
    <property type="entry name" value="Trypsin-like serine proteases"/>
    <property type="match status" value="1"/>
</dbReference>
<proteinExistence type="predicted"/>
<dbReference type="InterPro" id="IPR043504">
    <property type="entry name" value="Peptidase_S1_PA_chymotrypsin"/>
</dbReference>
<keyword evidence="5" id="KW-1185">Reference proteome</keyword>
<keyword evidence="2" id="KW-0732">Signal</keyword>
<reference evidence="4" key="1">
    <citation type="journal article" date="2023" name="G3 (Bethesda)">
        <title>Whole genome assemblies of Zophobas morio and Tenebrio molitor.</title>
        <authorList>
            <person name="Kaur S."/>
            <person name="Stinson S.A."/>
            <person name="diCenzo G.C."/>
        </authorList>
    </citation>
    <scope>NUCLEOTIDE SEQUENCE</scope>
    <source>
        <strain evidence="4">QUZm001</strain>
    </source>
</reference>
<evidence type="ECO:0000259" key="3">
    <source>
        <dbReference type="PROSITE" id="PS50240"/>
    </source>
</evidence>
<keyword evidence="1" id="KW-1015">Disulfide bond</keyword>
<accession>A0AA38MHN9</accession>
<feature type="chain" id="PRO_5041221169" description="Peptidase S1 domain-containing protein" evidence="2">
    <location>
        <begin position="22"/>
        <end position="258"/>
    </location>
</feature>
<feature type="signal peptide" evidence="2">
    <location>
        <begin position="1"/>
        <end position="21"/>
    </location>
</feature>
<dbReference type="PRINTS" id="PR00722">
    <property type="entry name" value="CHYMOTRYPSIN"/>
</dbReference>
<dbReference type="GO" id="GO:0006508">
    <property type="term" value="P:proteolysis"/>
    <property type="evidence" value="ECO:0007669"/>
    <property type="project" value="InterPro"/>
</dbReference>
<dbReference type="AlphaFoldDB" id="A0AA38MHN9"/>
<evidence type="ECO:0000313" key="4">
    <source>
        <dbReference type="EMBL" id="KAJ3656423.1"/>
    </source>
</evidence>
<feature type="domain" description="Peptidase S1" evidence="3">
    <location>
        <begin position="27"/>
        <end position="257"/>
    </location>
</feature>
<evidence type="ECO:0000313" key="5">
    <source>
        <dbReference type="Proteomes" id="UP001168821"/>
    </source>
</evidence>
<name>A0AA38MHN9_9CUCU</name>
<dbReference type="Pfam" id="PF00089">
    <property type="entry name" value="Trypsin"/>
    <property type="match status" value="1"/>
</dbReference>
<dbReference type="SMART" id="SM00020">
    <property type="entry name" value="Tryp_SPc"/>
    <property type="match status" value="1"/>
</dbReference>
<dbReference type="GO" id="GO:0004252">
    <property type="term" value="F:serine-type endopeptidase activity"/>
    <property type="evidence" value="ECO:0007669"/>
    <property type="project" value="InterPro"/>
</dbReference>
<evidence type="ECO:0000256" key="1">
    <source>
        <dbReference type="ARBA" id="ARBA00023157"/>
    </source>
</evidence>
<dbReference type="InterPro" id="IPR001254">
    <property type="entry name" value="Trypsin_dom"/>
</dbReference>
<gene>
    <name evidence="4" type="ORF">Zmor_015503</name>
</gene>
<comment type="caution">
    <text evidence="4">The sequence shown here is derived from an EMBL/GenBank/DDBJ whole genome shotgun (WGS) entry which is preliminary data.</text>
</comment>
<sequence length="258" mass="27786">MNLLPKTLYFTALFCLATVSAKPGARIIGGDNAPAGRFPFAAAIYVQTGNSRFFCGGALLNHQWVITSGHCADGGELFTIQLGSNTLSSSDPERHTVATSEYILHPDFDPEKIQNDLALIRLRAPITYNAYIQPIALPIVSLLNETSVTAIGWGQVSDYSPDLSEHLQFVEATILSNAACQVVYGTQITDAMACVEGGYNEGTCNGDNGGPLIEYVHRQYWIVGVASFISGNGCESTDPSGYTRTYPYLSWINSVISA</sequence>